<protein>
    <submittedName>
        <fullName evidence="5">Leucine-zipper-like transcriptional regulator 1</fullName>
    </submittedName>
</protein>
<evidence type="ECO:0000256" key="2">
    <source>
        <dbReference type="ARBA" id="ARBA00022737"/>
    </source>
</evidence>
<organism evidence="5">
    <name type="scientific">Bactrocera dorsalis</name>
    <name type="common">Oriental fruit fly</name>
    <name type="synonym">Dacus dorsalis</name>
    <dbReference type="NCBI Taxonomy" id="27457"/>
    <lineage>
        <taxon>Eukaryota</taxon>
        <taxon>Metazoa</taxon>
        <taxon>Ecdysozoa</taxon>
        <taxon>Arthropoda</taxon>
        <taxon>Hexapoda</taxon>
        <taxon>Insecta</taxon>
        <taxon>Pterygota</taxon>
        <taxon>Neoptera</taxon>
        <taxon>Endopterygota</taxon>
        <taxon>Diptera</taxon>
        <taxon>Brachycera</taxon>
        <taxon>Muscomorpha</taxon>
        <taxon>Tephritoidea</taxon>
        <taxon>Tephritidae</taxon>
        <taxon>Bactrocera</taxon>
        <taxon>Bactrocera</taxon>
    </lineage>
</organism>
<accession>A0A034VIQ8</accession>
<reference evidence="5" key="1">
    <citation type="journal article" date="2014" name="BMC Genomics">
        <title>Characterizing the developmental transcriptome of the oriental fruit fly, Bactrocera dorsalis (Diptera: Tephritidae) through comparative genomic analysis with Drosophila melanogaster utilizing modENCODE datasets.</title>
        <authorList>
            <person name="Geib S.M."/>
            <person name="Calla B."/>
            <person name="Hall B."/>
            <person name="Hou S."/>
            <person name="Manoukis N.C."/>
        </authorList>
    </citation>
    <scope>NUCLEOTIDE SEQUENCE</scope>
    <source>
        <strain evidence="5">Punador</strain>
    </source>
</reference>
<name>A0A034VIQ8_BACDO</name>
<dbReference type="EMBL" id="GAKP01016573">
    <property type="protein sequence ID" value="JAC42379.1"/>
    <property type="molecule type" value="Transcribed_RNA"/>
</dbReference>
<dbReference type="FunFam" id="2.120.10.80:FF:000090">
    <property type="entry name" value="Leucine-zipper transcriptional regulator 1"/>
    <property type="match status" value="1"/>
</dbReference>
<dbReference type="SUPFAM" id="SSF117281">
    <property type="entry name" value="Kelch motif"/>
    <property type="match status" value="1"/>
</dbReference>
<feature type="compositionally biased region" description="Low complexity" evidence="3">
    <location>
        <begin position="129"/>
        <end position="149"/>
    </location>
</feature>
<dbReference type="OrthoDB" id="10250130at2759"/>
<dbReference type="PROSITE" id="PS50097">
    <property type="entry name" value="BTB"/>
    <property type="match status" value="2"/>
</dbReference>
<dbReference type="CDD" id="cd18506">
    <property type="entry name" value="BACK2_LZTR1"/>
    <property type="match status" value="1"/>
</dbReference>
<dbReference type="InterPro" id="IPR000210">
    <property type="entry name" value="BTB/POZ_dom"/>
</dbReference>
<dbReference type="InterPro" id="IPR006652">
    <property type="entry name" value="Kelch_1"/>
</dbReference>
<keyword evidence="1" id="KW-0880">Kelch repeat</keyword>
<evidence type="ECO:0000313" key="5">
    <source>
        <dbReference type="EMBL" id="JAC42379.1"/>
    </source>
</evidence>
<dbReference type="SUPFAM" id="SSF54695">
    <property type="entry name" value="POZ domain"/>
    <property type="match status" value="2"/>
</dbReference>
<dbReference type="GO" id="GO:0005794">
    <property type="term" value="C:Golgi apparatus"/>
    <property type="evidence" value="ECO:0007669"/>
    <property type="project" value="TreeGrafter"/>
</dbReference>
<dbReference type="PANTHER" id="PTHR46376">
    <property type="entry name" value="LEUCINE-ZIPPER-LIKE TRANSCRIPTIONAL REGULATOR 1"/>
    <property type="match status" value="1"/>
</dbReference>
<feature type="domain" description="BTB" evidence="4">
    <location>
        <begin position="754"/>
        <end position="823"/>
    </location>
</feature>
<evidence type="ECO:0000259" key="4">
    <source>
        <dbReference type="PROSITE" id="PS50097"/>
    </source>
</evidence>
<dbReference type="CDD" id="cd18309">
    <property type="entry name" value="BTB2_POZ_LZTR1"/>
    <property type="match status" value="1"/>
</dbReference>
<feature type="domain" description="BTB" evidence="4">
    <location>
        <begin position="527"/>
        <end position="623"/>
    </location>
</feature>
<sequence length="928" mass="101524">MLKALLGSESTDSTEDAGGGSGGNASGSGSGSSGGGSGGVAGGGGGGGGGGGSVSLASSSISSSLSAACGSVIGTSGNCNQTTCAGSVGGANSGFVCSLSSSGYCNVCLAGLEKCHSNTGSRKSRKSFSSRSKMSHSNSSSMRGSSGSSCRSSGAVCMYDVGSCKSISPGSYSLNALNVDFSSYTATHQWSKMLECAEFVGAKRSKHTVVAYKDAMFVFGGDNGKTMLNDLIRFGVKDKSWGRACATGVAPAPRYHHSAVVYGSSMFIFGGYTGDIHSNSNLTNKNDLFEYKFQTAMWVEWKFTGRVPVPRSAHGAAVYDNKMWIYAGYDGNARLNDMWTLNLLGENHQWEEVEQKGERPPTCCNFPVAVARDCMYVFSGQSGLQITNSLFEFHFKTKTWRRISNESVLRGAASAPPSRRYGHTMVHHDRFLYVFGGSADSTLPNDLHCYDLDSQVWSVITPEPNSDVPSGRVFHASAVIGDAMYIFGGTVDNSVRRGDTYRFQFSSYPKCTLRDDYGKFFHDKQFCDIQFIVGAEEIKILAHIAFVAARSKHLRTKILAAREARQQQMEKVFGPAMDIRSALVGSGGADRAPMLEVRLAQASPEAFEIILNYIYTDRIDLKESYSKNIIILITDIYQLAGRFLMPRLAQGCIQYLDFKINKQNVLEALYNADKNKIQIIKDHCMQFIIKDENYADVVLSSEFGDLDKALIVEIVRRRLNPGKIVMENNFEKSEGTTLESDMAVFLESTGKEFCDINLILDGQAIPAHKSILSARCTYFQGMFRSFMPPDNTVNIQIGEISPSQEAFQSLLRYIYYGETKMPPQDALYLFQAPCFYGLSNNRLAAFCKYSLEHNITYENVLQTLEASDITKIYDIKDYALRLIVKDFTKVARLPKIGALSRELLLEIIRAVADSQGEFLTRISLNTDI</sequence>
<keyword evidence="2" id="KW-0677">Repeat</keyword>
<dbReference type="InterPro" id="IPR011333">
    <property type="entry name" value="SKP1/BTB/POZ_sf"/>
</dbReference>
<dbReference type="SMART" id="SM00225">
    <property type="entry name" value="BTB"/>
    <property type="match status" value="2"/>
</dbReference>
<dbReference type="Pfam" id="PF24681">
    <property type="entry name" value="Kelch_KLHDC2_KLHL20_DRC7"/>
    <property type="match status" value="1"/>
</dbReference>
<proteinExistence type="predicted"/>
<dbReference type="FunFam" id="3.30.710.10:FF:000243">
    <property type="entry name" value="Leucine-zipper-like transcriptional regulator 1 homolog"/>
    <property type="match status" value="1"/>
</dbReference>
<feature type="region of interest" description="Disordered" evidence="3">
    <location>
        <begin position="1"/>
        <end position="53"/>
    </location>
</feature>
<dbReference type="SMART" id="SM00612">
    <property type="entry name" value="Kelch"/>
    <property type="match status" value="3"/>
</dbReference>
<feature type="compositionally biased region" description="Gly residues" evidence="3">
    <location>
        <begin position="17"/>
        <end position="53"/>
    </location>
</feature>
<dbReference type="CDD" id="cd18308">
    <property type="entry name" value="BTB1_POZ_LZTR1"/>
    <property type="match status" value="1"/>
</dbReference>
<evidence type="ECO:0000256" key="1">
    <source>
        <dbReference type="ARBA" id="ARBA00022441"/>
    </source>
</evidence>
<dbReference type="Pfam" id="PF00651">
    <property type="entry name" value="BTB"/>
    <property type="match status" value="2"/>
</dbReference>
<gene>
    <name evidence="5" type="primary">LZTR1</name>
</gene>
<dbReference type="AlphaFoldDB" id="A0A034VIQ8"/>
<dbReference type="GO" id="GO:0003779">
    <property type="term" value="F:actin binding"/>
    <property type="evidence" value="ECO:0007669"/>
    <property type="project" value="UniProtKB-KW"/>
</dbReference>
<dbReference type="InterPro" id="IPR051568">
    <property type="entry name" value="LZTR1/Attractin"/>
</dbReference>
<dbReference type="Gene3D" id="3.30.710.10">
    <property type="entry name" value="Potassium Channel Kv1.1, Chain A"/>
    <property type="match status" value="2"/>
</dbReference>
<evidence type="ECO:0000256" key="3">
    <source>
        <dbReference type="SAM" id="MobiDB-lite"/>
    </source>
</evidence>
<dbReference type="Pfam" id="PF01344">
    <property type="entry name" value="Kelch_1"/>
    <property type="match status" value="1"/>
</dbReference>
<dbReference type="PANTHER" id="PTHR46376:SF1">
    <property type="entry name" value="LEUCINE-ZIPPER-LIKE TRANSCRIPTIONAL REGULATOR 1"/>
    <property type="match status" value="1"/>
</dbReference>
<dbReference type="Gene3D" id="2.120.10.80">
    <property type="entry name" value="Kelch-type beta propeller"/>
    <property type="match status" value="2"/>
</dbReference>
<dbReference type="InterPro" id="IPR015915">
    <property type="entry name" value="Kelch-typ_b-propeller"/>
</dbReference>
<feature type="region of interest" description="Disordered" evidence="3">
    <location>
        <begin position="116"/>
        <end position="149"/>
    </location>
</feature>